<keyword evidence="2" id="KW-1185">Reference proteome</keyword>
<dbReference type="AlphaFoldDB" id="A0A7W9YHH7"/>
<gene>
    <name evidence="1" type="ORF">HNR23_002282</name>
</gene>
<reference evidence="1 2" key="1">
    <citation type="submission" date="2020-08" db="EMBL/GenBank/DDBJ databases">
        <title>Sequencing the genomes of 1000 actinobacteria strains.</title>
        <authorList>
            <person name="Klenk H.-P."/>
        </authorList>
    </citation>
    <scope>NUCLEOTIDE SEQUENCE [LARGE SCALE GENOMIC DNA]</scope>
    <source>
        <strain evidence="1 2">DSM 46659</strain>
    </source>
</reference>
<evidence type="ECO:0000313" key="1">
    <source>
        <dbReference type="EMBL" id="MBB6172222.1"/>
    </source>
</evidence>
<sequence length="127" mass="14385">MKNAQAKLVESLTVETARFDKLWSEERRARWWRHLVEAEPDVPDGAQLTGWDTRLAASREEEESALRSFQARPNILAVSLNLHEAWELGLCEEATDHGADEPDDDAEFPCVVAALRWAILEAEVSRS</sequence>
<name>A0A7W9YHH7_9ACTN</name>
<organism evidence="1 2">
    <name type="scientific">Nocardiopsis mwathae</name>
    <dbReference type="NCBI Taxonomy" id="1472723"/>
    <lineage>
        <taxon>Bacteria</taxon>
        <taxon>Bacillati</taxon>
        <taxon>Actinomycetota</taxon>
        <taxon>Actinomycetes</taxon>
        <taxon>Streptosporangiales</taxon>
        <taxon>Nocardiopsidaceae</taxon>
        <taxon>Nocardiopsis</taxon>
    </lineage>
</organism>
<comment type="caution">
    <text evidence="1">The sequence shown here is derived from an EMBL/GenBank/DDBJ whole genome shotgun (WGS) entry which is preliminary data.</text>
</comment>
<dbReference type="EMBL" id="JACHDS010000001">
    <property type="protein sequence ID" value="MBB6172222.1"/>
    <property type="molecule type" value="Genomic_DNA"/>
</dbReference>
<proteinExistence type="predicted"/>
<evidence type="ECO:0000313" key="2">
    <source>
        <dbReference type="Proteomes" id="UP000546642"/>
    </source>
</evidence>
<accession>A0A7W9YHH7</accession>
<dbReference type="RefSeq" id="WP_184075552.1">
    <property type="nucleotide sequence ID" value="NZ_JACHDS010000001.1"/>
</dbReference>
<protein>
    <submittedName>
        <fullName evidence="1">Uncharacterized protein</fullName>
    </submittedName>
</protein>
<dbReference type="Proteomes" id="UP000546642">
    <property type="component" value="Unassembled WGS sequence"/>
</dbReference>